<keyword evidence="4" id="KW-1185">Reference proteome</keyword>
<dbReference type="EMBL" id="BAAAVI010000044">
    <property type="protein sequence ID" value="GAA2889491.1"/>
    <property type="molecule type" value="Genomic_DNA"/>
</dbReference>
<dbReference type="InterPro" id="IPR003591">
    <property type="entry name" value="Leu-rich_rpt_typical-subtyp"/>
</dbReference>
<gene>
    <name evidence="3" type="ORF">GCM10010517_53600</name>
</gene>
<dbReference type="SMART" id="SM00369">
    <property type="entry name" value="LRR_TYP"/>
    <property type="match status" value="2"/>
</dbReference>
<keyword evidence="2" id="KW-0677">Repeat</keyword>
<evidence type="ECO:0000256" key="1">
    <source>
        <dbReference type="ARBA" id="ARBA00022614"/>
    </source>
</evidence>
<dbReference type="InterPro" id="IPR001611">
    <property type="entry name" value="Leu-rich_rpt"/>
</dbReference>
<dbReference type="Proteomes" id="UP001500831">
    <property type="component" value="Unassembled WGS sequence"/>
</dbReference>
<dbReference type="Pfam" id="PF13855">
    <property type="entry name" value="LRR_8"/>
    <property type="match status" value="1"/>
</dbReference>
<evidence type="ECO:0000256" key="2">
    <source>
        <dbReference type="ARBA" id="ARBA00022737"/>
    </source>
</evidence>
<proteinExistence type="predicted"/>
<comment type="caution">
    <text evidence="3">The sequence shown here is derived from an EMBL/GenBank/DDBJ whole genome shotgun (WGS) entry which is preliminary data.</text>
</comment>
<dbReference type="InterPro" id="IPR032675">
    <property type="entry name" value="LRR_dom_sf"/>
</dbReference>
<evidence type="ECO:0000313" key="3">
    <source>
        <dbReference type="EMBL" id="GAA2889491.1"/>
    </source>
</evidence>
<keyword evidence="1" id="KW-0433">Leucine-rich repeat</keyword>
<dbReference type="Gene3D" id="3.80.10.10">
    <property type="entry name" value="Ribonuclease Inhibitor"/>
    <property type="match status" value="1"/>
</dbReference>
<evidence type="ECO:0008006" key="5">
    <source>
        <dbReference type="Google" id="ProtNLM"/>
    </source>
</evidence>
<dbReference type="PROSITE" id="PS51450">
    <property type="entry name" value="LRR"/>
    <property type="match status" value="1"/>
</dbReference>
<name>A0ABN3W5X4_9ACTN</name>
<reference evidence="3 4" key="1">
    <citation type="journal article" date="2019" name="Int. J. Syst. Evol. Microbiol.">
        <title>The Global Catalogue of Microorganisms (GCM) 10K type strain sequencing project: providing services to taxonomists for standard genome sequencing and annotation.</title>
        <authorList>
            <consortium name="The Broad Institute Genomics Platform"/>
            <consortium name="The Broad Institute Genome Sequencing Center for Infectious Disease"/>
            <person name="Wu L."/>
            <person name="Ma J."/>
        </authorList>
    </citation>
    <scope>NUCLEOTIDE SEQUENCE [LARGE SCALE GENOMIC DNA]</scope>
    <source>
        <strain evidence="3 4">JCM 6242</strain>
    </source>
</reference>
<accession>A0ABN3W5X4</accession>
<sequence>MTAVPETLGDLTSLVTLELSDNMLDTLPETLDDLPNLTTLELSENHFKVSAQGFGTGGRNEYWRP</sequence>
<evidence type="ECO:0000313" key="4">
    <source>
        <dbReference type="Proteomes" id="UP001500831"/>
    </source>
</evidence>
<protein>
    <recommendedName>
        <fullName evidence="5">Leucine-rich repeat domain-containing protein</fullName>
    </recommendedName>
</protein>
<organism evidence="3 4">
    <name type="scientific">Streptosporangium fragile</name>
    <dbReference type="NCBI Taxonomy" id="46186"/>
    <lineage>
        <taxon>Bacteria</taxon>
        <taxon>Bacillati</taxon>
        <taxon>Actinomycetota</taxon>
        <taxon>Actinomycetes</taxon>
        <taxon>Streptosporangiales</taxon>
        <taxon>Streptosporangiaceae</taxon>
        <taxon>Streptosporangium</taxon>
    </lineage>
</organism>
<dbReference type="SUPFAM" id="SSF52058">
    <property type="entry name" value="L domain-like"/>
    <property type="match status" value="1"/>
</dbReference>